<dbReference type="InterPro" id="IPR018392">
    <property type="entry name" value="LysM"/>
</dbReference>
<gene>
    <name evidence="6" type="ORF">HYALB_00000300</name>
</gene>
<organism evidence="6 7">
    <name type="scientific">Hymenoscyphus albidus</name>
    <dbReference type="NCBI Taxonomy" id="595503"/>
    <lineage>
        <taxon>Eukaryota</taxon>
        <taxon>Fungi</taxon>
        <taxon>Dikarya</taxon>
        <taxon>Ascomycota</taxon>
        <taxon>Pezizomycotina</taxon>
        <taxon>Leotiomycetes</taxon>
        <taxon>Helotiales</taxon>
        <taxon>Helotiaceae</taxon>
        <taxon>Hymenoscyphus</taxon>
    </lineage>
</organism>
<dbReference type="GO" id="GO:0008061">
    <property type="term" value="F:chitin binding"/>
    <property type="evidence" value="ECO:0007669"/>
    <property type="project" value="UniProtKB-KW"/>
</dbReference>
<dbReference type="InterPro" id="IPR052210">
    <property type="entry name" value="LysM1-like"/>
</dbReference>
<keyword evidence="4" id="KW-0732">Signal</keyword>
<protein>
    <recommendedName>
        <fullName evidence="5">LysM domain-containing protein</fullName>
    </recommendedName>
</protein>
<evidence type="ECO:0000259" key="5">
    <source>
        <dbReference type="PROSITE" id="PS51782"/>
    </source>
</evidence>
<feature type="chain" id="PRO_5040108114" description="LysM domain-containing protein" evidence="4">
    <location>
        <begin position="19"/>
        <end position="429"/>
    </location>
</feature>
<dbReference type="InterPro" id="IPR036779">
    <property type="entry name" value="LysM_dom_sf"/>
</dbReference>
<evidence type="ECO:0000256" key="4">
    <source>
        <dbReference type="SAM" id="SignalP"/>
    </source>
</evidence>
<keyword evidence="7" id="KW-1185">Reference proteome</keyword>
<feature type="signal peptide" evidence="4">
    <location>
        <begin position="1"/>
        <end position="18"/>
    </location>
</feature>
<feature type="region of interest" description="Disordered" evidence="3">
    <location>
        <begin position="46"/>
        <end position="98"/>
    </location>
</feature>
<feature type="domain" description="LysM" evidence="5">
    <location>
        <begin position="207"/>
        <end position="254"/>
    </location>
</feature>
<evidence type="ECO:0000313" key="6">
    <source>
        <dbReference type="EMBL" id="CAG8979166.1"/>
    </source>
</evidence>
<feature type="compositionally biased region" description="Low complexity" evidence="3">
    <location>
        <begin position="46"/>
        <end position="95"/>
    </location>
</feature>
<feature type="domain" description="LysM" evidence="5">
    <location>
        <begin position="285"/>
        <end position="332"/>
    </location>
</feature>
<evidence type="ECO:0000256" key="3">
    <source>
        <dbReference type="SAM" id="MobiDB-lite"/>
    </source>
</evidence>
<proteinExistence type="predicted"/>
<comment type="caution">
    <text evidence="6">The sequence shown here is derived from an EMBL/GenBank/DDBJ whole genome shotgun (WGS) entry which is preliminary data.</text>
</comment>
<dbReference type="PANTHER" id="PTHR34997">
    <property type="entry name" value="AM15"/>
    <property type="match status" value="1"/>
</dbReference>
<dbReference type="Proteomes" id="UP000701801">
    <property type="component" value="Unassembled WGS sequence"/>
</dbReference>
<dbReference type="AlphaFoldDB" id="A0A9N9LV57"/>
<dbReference type="CDD" id="cd00118">
    <property type="entry name" value="LysM"/>
    <property type="match status" value="1"/>
</dbReference>
<evidence type="ECO:0000256" key="2">
    <source>
        <dbReference type="ARBA" id="ARBA00023026"/>
    </source>
</evidence>
<dbReference type="EMBL" id="CAJVRM010000296">
    <property type="protein sequence ID" value="CAG8979166.1"/>
    <property type="molecule type" value="Genomic_DNA"/>
</dbReference>
<sequence>MRFQVIDYLLVLAHIVLGQKSSVQTVPSVSTKGIVSSGSTSTYYGPTSISTSSSSSTIKPSLPGSPISNSSTNSSVPFSTRHPITTPNITTPTMTFSWPPKDTQAGQPSYCIRWHLASAIDTCESILAPILFKHAWNPALGDDCSGLYDSWWYCIDIQAQSSLTLSDDKSTMTIPPMFPLTPTTFPAVNTSFTATPTQAGIAKGCQAFHQAVAGDTYAAIVTLYSFITLEQFYAWNPAVGTQCQNLWVGYWYCVANFGPNDIPAVPVVTAASTSLAPGTVSNCTAWYLSEQGDTCDLISTIFGTFSVNDFIEWNPVVWDDCLGIKPNTYYCIAIPGTPTTRTAPLMTGTISSDNPKQSGIALNCVKFWHVGLTDNCWFIISYAGISESGFFAWNPAVSTPGVGNCKALIPDTYVCIAVQQSPAVTTATS</sequence>
<evidence type="ECO:0000256" key="1">
    <source>
        <dbReference type="ARBA" id="ARBA00022669"/>
    </source>
</evidence>
<evidence type="ECO:0000313" key="7">
    <source>
        <dbReference type="Proteomes" id="UP000701801"/>
    </source>
</evidence>
<dbReference type="SUPFAM" id="SSF54106">
    <property type="entry name" value="LysM domain"/>
    <property type="match status" value="1"/>
</dbReference>
<accession>A0A9N9LV57</accession>
<dbReference type="OrthoDB" id="5985073at2759"/>
<dbReference type="PANTHER" id="PTHR34997:SF1">
    <property type="entry name" value="PEPTIDOGLYCAN-BINDING LYSIN DOMAIN"/>
    <property type="match status" value="1"/>
</dbReference>
<reference evidence="6" key="1">
    <citation type="submission" date="2021-07" db="EMBL/GenBank/DDBJ databases">
        <authorList>
            <person name="Durling M."/>
        </authorList>
    </citation>
    <scope>NUCLEOTIDE SEQUENCE</scope>
</reference>
<dbReference type="PROSITE" id="PS51782">
    <property type="entry name" value="LYSM"/>
    <property type="match status" value="2"/>
</dbReference>
<name>A0A9N9LV57_9HELO</name>
<keyword evidence="1" id="KW-0147">Chitin-binding</keyword>
<keyword evidence="2" id="KW-0843">Virulence</keyword>
<dbReference type="Gene3D" id="3.10.350.10">
    <property type="entry name" value="LysM domain"/>
    <property type="match status" value="3"/>
</dbReference>